<organism evidence="4 5">
    <name type="scientific">Apilactobacillus apisilvae</name>
    <dbReference type="NCBI Taxonomy" id="2923364"/>
    <lineage>
        <taxon>Bacteria</taxon>
        <taxon>Bacillati</taxon>
        <taxon>Bacillota</taxon>
        <taxon>Bacilli</taxon>
        <taxon>Lactobacillales</taxon>
        <taxon>Lactobacillaceae</taxon>
        <taxon>Apilactobacillus</taxon>
    </lineage>
</organism>
<protein>
    <submittedName>
        <fullName evidence="4">NAD(P)H-dependent oxidoreductase</fullName>
    </submittedName>
</protein>
<dbReference type="SUPFAM" id="SSF52218">
    <property type="entry name" value="Flavoproteins"/>
    <property type="match status" value="1"/>
</dbReference>
<dbReference type="Proteomes" id="UP000831859">
    <property type="component" value="Chromosome"/>
</dbReference>
<evidence type="ECO:0000313" key="4">
    <source>
        <dbReference type="EMBL" id="UQS84717.1"/>
    </source>
</evidence>
<accession>A0ABY4PH50</accession>
<reference evidence="4 5" key="1">
    <citation type="journal article" date="2022" name="Int. J. Syst. Evol. Microbiol.">
        <title>Apilactobacillus apisilvae sp. nov., Nicolia spurrieriana gen. nov. sp. nov., Bombilactobacillus folatiphilus sp. nov. and Bombilactobacillus thymidiniphilus sp. nov., four new lactic acid bacterial isolates from stingless bees Tetragonula carbonaria and Austroplebeia australis.</title>
        <authorList>
            <person name="Oliphant S.A."/>
            <person name="Watson-Haigh N.S."/>
            <person name="Sumby K.M."/>
            <person name="Gardner J."/>
            <person name="Groom S."/>
            <person name="Jiranek V."/>
        </authorList>
    </citation>
    <scope>NUCLEOTIDE SEQUENCE [LARGE SCALE GENOMIC DNA]</scope>
    <source>
        <strain evidence="4 5">SG5_A10</strain>
    </source>
</reference>
<dbReference type="InterPro" id="IPR003680">
    <property type="entry name" value="Flavodoxin_fold"/>
</dbReference>
<dbReference type="EMBL" id="CP093362">
    <property type="protein sequence ID" value="UQS84717.1"/>
    <property type="molecule type" value="Genomic_DNA"/>
</dbReference>
<name>A0ABY4PH50_9LACO</name>
<dbReference type="Gene3D" id="3.40.50.360">
    <property type="match status" value="1"/>
</dbReference>
<keyword evidence="5" id="KW-1185">Reference proteome</keyword>
<evidence type="ECO:0000259" key="3">
    <source>
        <dbReference type="Pfam" id="PF02525"/>
    </source>
</evidence>
<keyword evidence="2" id="KW-0560">Oxidoreductase</keyword>
<comment type="similarity">
    <text evidence="1">Belongs to the NAD(P)H dehydrogenase (quinone) family.</text>
</comment>
<proteinExistence type="inferred from homology"/>
<sequence>MKILVIQGHPDKNSFTHANAINYYNYAKKLGNEVNFIDLSENKFDPFLRYGYRKHMENESYITNVQNLIKISDHIAFFFPIWWASEPSILKGLIDRTFTPRFAYTYNKSKGTHKKLLSGKTADIFTSSHGPSFFYKLYGKVFSKWKHLILGYCGIKVNNCYDLGKMENTKDTLDRRKNYIKKCSKTLE</sequence>
<evidence type="ECO:0000256" key="1">
    <source>
        <dbReference type="ARBA" id="ARBA00006252"/>
    </source>
</evidence>
<evidence type="ECO:0000313" key="5">
    <source>
        <dbReference type="Proteomes" id="UP000831859"/>
    </source>
</evidence>
<gene>
    <name evidence="4" type="ORF">MOO46_05575</name>
</gene>
<dbReference type="Pfam" id="PF02525">
    <property type="entry name" value="Flavodoxin_2"/>
    <property type="match status" value="1"/>
</dbReference>
<evidence type="ECO:0000256" key="2">
    <source>
        <dbReference type="ARBA" id="ARBA00023002"/>
    </source>
</evidence>
<feature type="domain" description="Flavodoxin-like fold" evidence="3">
    <location>
        <begin position="1"/>
        <end position="182"/>
    </location>
</feature>
<dbReference type="PANTHER" id="PTHR10204">
    <property type="entry name" value="NAD P H OXIDOREDUCTASE-RELATED"/>
    <property type="match status" value="1"/>
</dbReference>
<dbReference type="PANTHER" id="PTHR10204:SF34">
    <property type="entry name" value="NAD(P)H DEHYDROGENASE [QUINONE] 1 ISOFORM 1"/>
    <property type="match status" value="1"/>
</dbReference>
<dbReference type="InterPro" id="IPR029039">
    <property type="entry name" value="Flavoprotein-like_sf"/>
</dbReference>
<dbReference type="RefSeq" id="WP_249510701.1">
    <property type="nucleotide sequence ID" value="NZ_CP093362.1"/>
</dbReference>
<dbReference type="InterPro" id="IPR051545">
    <property type="entry name" value="NAD(P)H_dehydrogenase_qn"/>
</dbReference>